<accession>X1UKM1</accession>
<evidence type="ECO:0000313" key="1">
    <source>
        <dbReference type="EMBL" id="GAJ04147.1"/>
    </source>
</evidence>
<name>X1UKM1_9ZZZZ</name>
<dbReference type="AlphaFoldDB" id="X1UKM1"/>
<feature type="non-terminal residue" evidence="1">
    <location>
        <position position="239"/>
    </location>
</feature>
<feature type="non-terminal residue" evidence="1">
    <location>
        <position position="1"/>
    </location>
</feature>
<organism evidence="1">
    <name type="scientific">marine sediment metagenome</name>
    <dbReference type="NCBI Taxonomy" id="412755"/>
    <lineage>
        <taxon>unclassified sequences</taxon>
        <taxon>metagenomes</taxon>
        <taxon>ecological metagenomes</taxon>
    </lineage>
</organism>
<sequence length="239" mass="25964">GILNDWYKKMAASLNERFNPALDETTEKLKETSETVRTSGITTDQLNAAFGGVVKTIKLATATLSNFTKAGVAASIATIKMSFLPALNDVREIMEAVRRSFFEGMLSARDYTTLQIFYQRQINDLLKEQKERVDTVLYGWKEYQKILASMEGGAGGVVGFEFGGIVRKLQEGYQRGGGIDNVLIRATAGEYLISKPMTDFIKRTGIVTGGLVKAIASGRPTPTPGMQRGGIVGLGAAHE</sequence>
<dbReference type="EMBL" id="BARW01032901">
    <property type="protein sequence ID" value="GAJ04147.1"/>
    <property type="molecule type" value="Genomic_DNA"/>
</dbReference>
<gene>
    <name evidence="1" type="ORF">S12H4_51958</name>
</gene>
<protein>
    <submittedName>
        <fullName evidence="1">Uncharacterized protein</fullName>
    </submittedName>
</protein>
<comment type="caution">
    <text evidence="1">The sequence shown here is derived from an EMBL/GenBank/DDBJ whole genome shotgun (WGS) entry which is preliminary data.</text>
</comment>
<reference evidence="1" key="1">
    <citation type="journal article" date="2014" name="Front. Microbiol.">
        <title>High frequency of phylogenetically diverse reductive dehalogenase-homologous genes in deep subseafloor sedimentary metagenomes.</title>
        <authorList>
            <person name="Kawai M."/>
            <person name="Futagami T."/>
            <person name="Toyoda A."/>
            <person name="Takaki Y."/>
            <person name="Nishi S."/>
            <person name="Hori S."/>
            <person name="Arai W."/>
            <person name="Tsubouchi T."/>
            <person name="Morono Y."/>
            <person name="Uchiyama I."/>
            <person name="Ito T."/>
            <person name="Fujiyama A."/>
            <person name="Inagaki F."/>
            <person name="Takami H."/>
        </authorList>
    </citation>
    <scope>NUCLEOTIDE SEQUENCE</scope>
    <source>
        <strain evidence="1">Expedition CK06-06</strain>
    </source>
</reference>
<proteinExistence type="predicted"/>